<dbReference type="Proteomes" id="UP000319578">
    <property type="component" value="Unassembled WGS sequence"/>
</dbReference>
<keyword evidence="2" id="KW-1185">Reference proteome</keyword>
<organism evidence="1 2">
    <name type="scientific">Brevibacillus reuszeri</name>
    <dbReference type="NCBI Taxonomy" id="54915"/>
    <lineage>
        <taxon>Bacteria</taxon>
        <taxon>Bacillati</taxon>
        <taxon>Bacillota</taxon>
        <taxon>Bacilli</taxon>
        <taxon>Bacillales</taxon>
        <taxon>Paenibacillaceae</taxon>
        <taxon>Brevibacillus</taxon>
    </lineage>
</organism>
<evidence type="ECO:0000313" key="2">
    <source>
        <dbReference type="Proteomes" id="UP000319578"/>
    </source>
</evidence>
<name>A0ABQ0TZU7_9BACL</name>
<protein>
    <recommendedName>
        <fullName evidence="3">Transposase</fullName>
    </recommendedName>
</protein>
<proteinExistence type="predicted"/>
<evidence type="ECO:0008006" key="3">
    <source>
        <dbReference type="Google" id="ProtNLM"/>
    </source>
</evidence>
<evidence type="ECO:0000313" key="1">
    <source>
        <dbReference type="EMBL" id="GED73130.1"/>
    </source>
</evidence>
<dbReference type="EMBL" id="BJON01000048">
    <property type="protein sequence ID" value="GED73130.1"/>
    <property type="molecule type" value="Genomic_DNA"/>
</dbReference>
<comment type="caution">
    <text evidence="1">The sequence shown here is derived from an EMBL/GenBank/DDBJ whole genome shotgun (WGS) entry which is preliminary data.</text>
</comment>
<accession>A0ABQ0TZU7</accession>
<sequence>MPKVRHIFNNPSNDALFFPRYQSQTVTLGNPAKRANVDTLPWLMLFISPLIPELKSYLPVRAKKYGP</sequence>
<gene>
    <name evidence="1" type="ORF">BRE01_68320</name>
</gene>
<reference evidence="1 2" key="1">
    <citation type="submission" date="2019-06" db="EMBL/GenBank/DDBJ databases">
        <title>Whole genome shotgun sequence of Brevibacillus reuszeri NBRC 15719.</title>
        <authorList>
            <person name="Hosoyama A."/>
            <person name="Uohara A."/>
            <person name="Ohji S."/>
            <person name="Ichikawa N."/>
        </authorList>
    </citation>
    <scope>NUCLEOTIDE SEQUENCE [LARGE SCALE GENOMIC DNA]</scope>
    <source>
        <strain evidence="1 2">NBRC 15719</strain>
    </source>
</reference>